<dbReference type="InterPro" id="IPR008978">
    <property type="entry name" value="HSP20-like_chaperone"/>
</dbReference>
<dbReference type="AlphaFoldDB" id="A0A4Q9MAS2"/>
<dbReference type="GO" id="GO:0009408">
    <property type="term" value="P:response to heat"/>
    <property type="evidence" value="ECO:0007669"/>
    <property type="project" value="TreeGrafter"/>
</dbReference>
<name>A0A4Q9MAS2_9APHY</name>
<dbReference type="Gene3D" id="2.60.40.790">
    <property type="match status" value="1"/>
</dbReference>
<evidence type="ECO:0000256" key="3">
    <source>
        <dbReference type="SAM" id="MobiDB-lite"/>
    </source>
</evidence>
<feature type="compositionally biased region" description="Polar residues" evidence="3">
    <location>
        <begin position="51"/>
        <end position="69"/>
    </location>
</feature>
<feature type="non-terminal residue" evidence="5">
    <location>
        <position position="1"/>
    </location>
</feature>
<sequence>MDLCDDPANTHITAMLEVPGMKPEQLSVRIEGGRLIVEGNRPGPYLHGDHSITNPNTHPLSSEPTQNASSEHETSTPHPLYPVQELKYGKFRREIDLPVGVNASDIRSSLVEGMLTIQWPRNPPSTVAAGSSANVSPHATL</sequence>
<dbReference type="OrthoDB" id="1431247at2759"/>
<feature type="region of interest" description="Disordered" evidence="3">
    <location>
        <begin position="120"/>
        <end position="141"/>
    </location>
</feature>
<evidence type="ECO:0000256" key="1">
    <source>
        <dbReference type="PROSITE-ProRule" id="PRU00285"/>
    </source>
</evidence>
<dbReference type="GO" id="GO:0042026">
    <property type="term" value="P:protein refolding"/>
    <property type="evidence" value="ECO:0007669"/>
    <property type="project" value="TreeGrafter"/>
</dbReference>
<dbReference type="GO" id="GO:0005634">
    <property type="term" value="C:nucleus"/>
    <property type="evidence" value="ECO:0007669"/>
    <property type="project" value="TreeGrafter"/>
</dbReference>
<dbReference type="PANTHER" id="PTHR45640">
    <property type="entry name" value="HEAT SHOCK PROTEIN HSP-12.2-RELATED"/>
    <property type="match status" value="1"/>
</dbReference>
<dbReference type="GO" id="GO:0051082">
    <property type="term" value="F:unfolded protein binding"/>
    <property type="evidence" value="ECO:0007669"/>
    <property type="project" value="TreeGrafter"/>
</dbReference>
<dbReference type="CDD" id="cd06464">
    <property type="entry name" value="ACD_sHsps-like"/>
    <property type="match status" value="1"/>
</dbReference>
<reference evidence="5" key="1">
    <citation type="submission" date="2019-01" db="EMBL/GenBank/DDBJ databases">
        <title>Draft genome sequences of three monokaryotic isolates of the white-rot basidiomycete fungus Dichomitus squalens.</title>
        <authorList>
            <consortium name="DOE Joint Genome Institute"/>
            <person name="Lopez S.C."/>
            <person name="Andreopoulos B."/>
            <person name="Pangilinan J."/>
            <person name="Lipzen A."/>
            <person name="Riley R."/>
            <person name="Ahrendt S."/>
            <person name="Ng V."/>
            <person name="Barry K."/>
            <person name="Daum C."/>
            <person name="Grigoriev I.V."/>
            <person name="Hilden K.S."/>
            <person name="Makela M.R."/>
            <person name="de Vries R.P."/>
        </authorList>
    </citation>
    <scope>NUCLEOTIDE SEQUENCE [LARGE SCALE GENOMIC DNA]</scope>
    <source>
        <strain evidence="5">OM18370.1</strain>
    </source>
</reference>
<dbReference type="PROSITE" id="PS01031">
    <property type="entry name" value="SHSP"/>
    <property type="match status" value="1"/>
</dbReference>
<dbReference type="PANTHER" id="PTHR45640:SF26">
    <property type="entry name" value="RE23625P"/>
    <property type="match status" value="1"/>
</dbReference>
<feature type="domain" description="SHSP" evidence="4">
    <location>
        <begin position="1"/>
        <end position="136"/>
    </location>
</feature>
<dbReference type="Pfam" id="PF00011">
    <property type="entry name" value="HSP20"/>
    <property type="match status" value="1"/>
</dbReference>
<dbReference type="InterPro" id="IPR001436">
    <property type="entry name" value="Alpha-crystallin/sHSP_animal"/>
</dbReference>
<comment type="similarity">
    <text evidence="1 2">Belongs to the small heat shock protein (HSP20) family.</text>
</comment>
<dbReference type="EMBL" id="ML143483">
    <property type="protein sequence ID" value="TBU24295.1"/>
    <property type="molecule type" value="Genomic_DNA"/>
</dbReference>
<dbReference type="InterPro" id="IPR002068">
    <property type="entry name" value="A-crystallin/Hsp20_dom"/>
</dbReference>
<feature type="region of interest" description="Disordered" evidence="3">
    <location>
        <begin position="39"/>
        <end position="82"/>
    </location>
</feature>
<evidence type="ECO:0000256" key="2">
    <source>
        <dbReference type="RuleBase" id="RU003616"/>
    </source>
</evidence>
<proteinExistence type="inferred from homology"/>
<dbReference type="SUPFAM" id="SSF49764">
    <property type="entry name" value="HSP20-like chaperones"/>
    <property type="match status" value="1"/>
</dbReference>
<protein>
    <recommendedName>
        <fullName evidence="4">SHSP domain-containing protein</fullName>
    </recommendedName>
</protein>
<accession>A0A4Q9MAS2</accession>
<dbReference type="GO" id="GO:0005737">
    <property type="term" value="C:cytoplasm"/>
    <property type="evidence" value="ECO:0007669"/>
    <property type="project" value="TreeGrafter"/>
</dbReference>
<gene>
    <name evidence="5" type="ORF">BD311DRAFT_766846</name>
</gene>
<dbReference type="Proteomes" id="UP000292957">
    <property type="component" value="Unassembled WGS sequence"/>
</dbReference>
<evidence type="ECO:0000259" key="4">
    <source>
        <dbReference type="PROSITE" id="PS01031"/>
    </source>
</evidence>
<evidence type="ECO:0000313" key="5">
    <source>
        <dbReference type="EMBL" id="TBU24295.1"/>
    </source>
</evidence>
<organism evidence="5">
    <name type="scientific">Dichomitus squalens</name>
    <dbReference type="NCBI Taxonomy" id="114155"/>
    <lineage>
        <taxon>Eukaryota</taxon>
        <taxon>Fungi</taxon>
        <taxon>Dikarya</taxon>
        <taxon>Basidiomycota</taxon>
        <taxon>Agaricomycotina</taxon>
        <taxon>Agaricomycetes</taxon>
        <taxon>Polyporales</taxon>
        <taxon>Polyporaceae</taxon>
        <taxon>Dichomitus</taxon>
    </lineage>
</organism>
<feature type="compositionally biased region" description="Polar residues" evidence="3">
    <location>
        <begin position="124"/>
        <end position="141"/>
    </location>
</feature>